<feature type="chain" id="PRO_5034299237" evidence="1">
    <location>
        <begin position="21"/>
        <end position="169"/>
    </location>
</feature>
<reference evidence="2 3" key="1">
    <citation type="submission" date="2016-07" db="EMBL/GenBank/DDBJ databases">
        <title>Draft genome of the white-rot fungus Obba rivulosa 3A-2.</title>
        <authorList>
            <consortium name="DOE Joint Genome Institute"/>
            <person name="Miettinen O."/>
            <person name="Riley R."/>
            <person name="Acob R."/>
            <person name="Barry K."/>
            <person name="Cullen D."/>
            <person name="De Vries R."/>
            <person name="Hainaut M."/>
            <person name="Hatakka A."/>
            <person name="Henrissat B."/>
            <person name="Hilden K."/>
            <person name="Kuo R."/>
            <person name="Labutti K."/>
            <person name="Lipzen A."/>
            <person name="Makela M.R."/>
            <person name="Sandor L."/>
            <person name="Spatafora J.W."/>
            <person name="Grigoriev I.V."/>
            <person name="Hibbett D.S."/>
        </authorList>
    </citation>
    <scope>NUCLEOTIDE SEQUENCE [LARGE SCALE GENOMIC DNA]</scope>
    <source>
        <strain evidence="2 3">3A-2</strain>
    </source>
</reference>
<gene>
    <name evidence="2" type="ORF">OBBRIDRAFT_791357</name>
</gene>
<dbReference type="OrthoDB" id="2749676at2759"/>
<dbReference type="AlphaFoldDB" id="A0A8E2DLB4"/>
<organism evidence="2 3">
    <name type="scientific">Obba rivulosa</name>
    <dbReference type="NCBI Taxonomy" id="1052685"/>
    <lineage>
        <taxon>Eukaryota</taxon>
        <taxon>Fungi</taxon>
        <taxon>Dikarya</taxon>
        <taxon>Basidiomycota</taxon>
        <taxon>Agaricomycotina</taxon>
        <taxon>Agaricomycetes</taxon>
        <taxon>Polyporales</taxon>
        <taxon>Gelatoporiaceae</taxon>
        <taxon>Obba</taxon>
    </lineage>
</organism>
<protein>
    <submittedName>
        <fullName evidence="2">Uncharacterized protein</fullName>
    </submittedName>
</protein>
<proteinExistence type="predicted"/>
<feature type="signal peptide" evidence="1">
    <location>
        <begin position="1"/>
        <end position="20"/>
    </location>
</feature>
<evidence type="ECO:0000313" key="3">
    <source>
        <dbReference type="Proteomes" id="UP000250043"/>
    </source>
</evidence>
<dbReference type="Gene3D" id="2.40.160.20">
    <property type="match status" value="1"/>
</dbReference>
<evidence type="ECO:0000313" key="2">
    <source>
        <dbReference type="EMBL" id="OCH92365.1"/>
    </source>
</evidence>
<keyword evidence="3" id="KW-1185">Reference proteome</keyword>
<dbReference type="EMBL" id="KV722370">
    <property type="protein sequence ID" value="OCH92365.1"/>
    <property type="molecule type" value="Genomic_DNA"/>
</dbReference>
<evidence type="ECO:0000256" key="1">
    <source>
        <dbReference type="SAM" id="SignalP"/>
    </source>
</evidence>
<name>A0A8E2DLB4_9APHY</name>
<dbReference type="Proteomes" id="UP000250043">
    <property type="component" value="Unassembled WGS sequence"/>
</dbReference>
<keyword evidence="1" id="KW-0732">Signal</keyword>
<sequence length="169" mass="18069">MRFSLVLFVPFAILVGMVGAQPPPVSPPVPQFELVAEGTVRIEQAGVFNVPLGQRVSALVTEGELFLPNGTRIGAVVPGTGIGNGLVANDGIFYASVIMTVKVDGEDNSFVYMHTQGVGEELVNSMVWVYMETTSTNFKALNSRFLIANMTFSEPPSLGVYGLVDQISL</sequence>
<accession>A0A8E2DLB4</accession>